<evidence type="ECO:0000256" key="1">
    <source>
        <dbReference type="SAM" id="MobiDB-lite"/>
    </source>
</evidence>
<feature type="compositionally biased region" description="Basic and acidic residues" evidence="1">
    <location>
        <begin position="70"/>
        <end position="91"/>
    </location>
</feature>
<gene>
    <name evidence="2" type="ORF">BJ878DRAFT_179533</name>
</gene>
<feature type="compositionally biased region" description="Polar residues" evidence="1">
    <location>
        <begin position="225"/>
        <end position="236"/>
    </location>
</feature>
<accession>A0A9P7YZ32</accession>
<feature type="compositionally biased region" description="Gly residues" evidence="1">
    <location>
        <begin position="202"/>
        <end position="212"/>
    </location>
</feature>
<dbReference type="OrthoDB" id="4174342at2759"/>
<feature type="compositionally biased region" description="Basic and acidic residues" evidence="1">
    <location>
        <begin position="448"/>
        <end position="464"/>
    </location>
</feature>
<proteinExistence type="predicted"/>
<evidence type="ECO:0000313" key="3">
    <source>
        <dbReference type="Proteomes" id="UP000887226"/>
    </source>
</evidence>
<protein>
    <submittedName>
        <fullName evidence="2">Uncharacterized protein</fullName>
    </submittedName>
</protein>
<feature type="region of interest" description="Disordered" evidence="1">
    <location>
        <begin position="198"/>
        <end position="242"/>
    </location>
</feature>
<sequence length="561" mass="63175">MSPNSTSPYGDRPIRPLPKKPLRERLSPEVAQTIKYPPAYKSQPPLFQYGYTGDETVFRDNAVKSAEPPHPSERERADEIEKNYISRRNGEDVESDEEESAYRSRIYSRPNPDTPGRSYRYVQKLEPRHPKPQAPCSTASSIDGYDSFENTNNKKKRKIPTPGDTIVNGVHLSNDLAGMGISNSEDLNEDVGANVGSYTSGAGQGISGPGRGRYGRVRSGRSPLRTLSETSNNWGNVRTPKIRQPQWPTANETAGIISQSIATAEKYPITPSRGQENISILSEASRKTTPASTQFTFTCGSQVPSPNVWPAPNTTTNMPMQQSRATDNVTRNWDREQLAQYQINQMTAHHGTQTSPRPATQHDARQYPVNGQAPQQQHPQSRPKKSRPPKYAEFLLAAQQRREAQKWKNDHQPFSKEEQWMCEYCEYEQIFGEPPRALIRQYEIKDKAARKQEDERQRLLEKAKTKGRKGKKGPKTLPPKNVAPLPPPQPSPYHAPMDQRHSQGTQSEEYYEGEFDDEDGDENMPALVSDRAVRREEYKTPQYVMPPKDGAQAAAPLVPPT</sequence>
<dbReference type="EMBL" id="MU254092">
    <property type="protein sequence ID" value="KAG9242276.1"/>
    <property type="molecule type" value="Genomic_DNA"/>
</dbReference>
<feature type="compositionally biased region" description="Pro residues" evidence="1">
    <location>
        <begin position="484"/>
        <end position="493"/>
    </location>
</feature>
<evidence type="ECO:0000313" key="2">
    <source>
        <dbReference type="EMBL" id="KAG9242276.1"/>
    </source>
</evidence>
<feature type="compositionally biased region" description="Polar residues" evidence="1">
    <location>
        <begin position="312"/>
        <end position="328"/>
    </location>
</feature>
<dbReference type="Proteomes" id="UP000887226">
    <property type="component" value="Unassembled WGS sequence"/>
</dbReference>
<comment type="caution">
    <text evidence="2">The sequence shown here is derived from an EMBL/GenBank/DDBJ whole genome shotgun (WGS) entry which is preliminary data.</text>
</comment>
<reference evidence="2" key="1">
    <citation type="journal article" date="2021" name="IMA Fungus">
        <title>Genomic characterization of three marine fungi, including Emericellopsis atlantica sp. nov. with signatures of a generalist lifestyle and marine biomass degradation.</title>
        <authorList>
            <person name="Hagestad O.C."/>
            <person name="Hou L."/>
            <person name="Andersen J.H."/>
            <person name="Hansen E.H."/>
            <person name="Altermark B."/>
            <person name="Li C."/>
            <person name="Kuhnert E."/>
            <person name="Cox R.J."/>
            <person name="Crous P.W."/>
            <person name="Spatafora J.W."/>
            <person name="Lail K."/>
            <person name="Amirebrahimi M."/>
            <person name="Lipzen A."/>
            <person name="Pangilinan J."/>
            <person name="Andreopoulos W."/>
            <person name="Hayes R.D."/>
            <person name="Ng V."/>
            <person name="Grigoriev I.V."/>
            <person name="Jackson S.A."/>
            <person name="Sutton T.D.S."/>
            <person name="Dobson A.D.W."/>
            <person name="Rama T."/>
        </authorList>
    </citation>
    <scope>NUCLEOTIDE SEQUENCE</scope>
    <source>
        <strain evidence="2">TRa3180A</strain>
    </source>
</reference>
<feature type="region of interest" description="Disordered" evidence="1">
    <location>
        <begin position="538"/>
        <end position="561"/>
    </location>
</feature>
<feature type="region of interest" description="Disordered" evidence="1">
    <location>
        <begin position="285"/>
        <end position="328"/>
    </location>
</feature>
<organism evidence="2 3">
    <name type="scientific">Calycina marina</name>
    <dbReference type="NCBI Taxonomy" id="1763456"/>
    <lineage>
        <taxon>Eukaryota</taxon>
        <taxon>Fungi</taxon>
        <taxon>Dikarya</taxon>
        <taxon>Ascomycota</taxon>
        <taxon>Pezizomycotina</taxon>
        <taxon>Leotiomycetes</taxon>
        <taxon>Helotiales</taxon>
        <taxon>Pezizellaceae</taxon>
        <taxon>Calycina</taxon>
    </lineage>
</organism>
<feature type="compositionally biased region" description="Acidic residues" evidence="1">
    <location>
        <begin position="509"/>
        <end position="522"/>
    </location>
</feature>
<feature type="compositionally biased region" description="Polar residues" evidence="1">
    <location>
        <begin position="285"/>
        <end position="305"/>
    </location>
</feature>
<feature type="region of interest" description="Disordered" evidence="1">
    <location>
        <begin position="369"/>
        <end position="388"/>
    </location>
</feature>
<feature type="region of interest" description="Disordered" evidence="1">
    <location>
        <begin position="448"/>
        <end position="524"/>
    </location>
</feature>
<keyword evidence="3" id="KW-1185">Reference proteome</keyword>
<feature type="region of interest" description="Disordered" evidence="1">
    <location>
        <begin position="126"/>
        <end position="145"/>
    </location>
</feature>
<feature type="compositionally biased region" description="Basic residues" evidence="1">
    <location>
        <begin position="465"/>
        <end position="474"/>
    </location>
</feature>
<dbReference type="AlphaFoldDB" id="A0A9P7YZ32"/>
<name>A0A9P7YZ32_9HELO</name>
<feature type="region of interest" description="Disordered" evidence="1">
    <location>
        <begin position="1"/>
        <end position="117"/>
    </location>
</feature>